<accession>A0A4R3RIF3</accession>
<comment type="caution">
    <text evidence="2">The sequence shown here is derived from an EMBL/GenBank/DDBJ whole genome shotgun (WGS) entry which is preliminary data.</text>
</comment>
<dbReference type="AlphaFoldDB" id="A0A4R3RIF3"/>
<organism evidence="2 3">
    <name type="scientific">Rhizobium azibense</name>
    <dbReference type="NCBI Taxonomy" id="1136135"/>
    <lineage>
        <taxon>Bacteria</taxon>
        <taxon>Pseudomonadati</taxon>
        <taxon>Pseudomonadota</taxon>
        <taxon>Alphaproteobacteria</taxon>
        <taxon>Hyphomicrobiales</taxon>
        <taxon>Rhizobiaceae</taxon>
        <taxon>Rhizobium/Agrobacterium group</taxon>
        <taxon>Rhizobium</taxon>
    </lineage>
</organism>
<dbReference type="Proteomes" id="UP000295507">
    <property type="component" value="Unassembled WGS sequence"/>
</dbReference>
<reference evidence="2 3" key="1">
    <citation type="submission" date="2019-03" db="EMBL/GenBank/DDBJ databases">
        <title>Genomic Encyclopedia of Type Strains, Phase IV (KMG-V): Genome sequencing to study the core and pangenomes of soil and plant-associated prokaryotes.</title>
        <authorList>
            <person name="Whitman W."/>
        </authorList>
    </citation>
    <scope>NUCLEOTIDE SEQUENCE [LARGE SCALE GENOMIC DNA]</scope>
    <source>
        <strain evidence="2 3">IE4868</strain>
    </source>
</reference>
<evidence type="ECO:0000256" key="1">
    <source>
        <dbReference type="SAM" id="MobiDB-lite"/>
    </source>
</evidence>
<feature type="region of interest" description="Disordered" evidence="1">
    <location>
        <begin position="56"/>
        <end position="77"/>
    </location>
</feature>
<sequence>MRHEEIVHLAWLTGMLTGTATNAPKSFPKSPNELLKKSEPVKPMTPKQWEVMVKYLSGGNRQKPKKKNSIKYPPRQD</sequence>
<protein>
    <submittedName>
        <fullName evidence="2">Uncharacterized protein</fullName>
    </submittedName>
</protein>
<dbReference type="EMBL" id="SMBK01000013">
    <property type="protein sequence ID" value="TCU34169.1"/>
    <property type="molecule type" value="Genomic_DNA"/>
</dbReference>
<gene>
    <name evidence="2" type="ORF">EV129_113154</name>
</gene>
<name>A0A4R3RIF3_9HYPH</name>
<evidence type="ECO:0000313" key="3">
    <source>
        <dbReference type="Proteomes" id="UP000295507"/>
    </source>
</evidence>
<evidence type="ECO:0000313" key="2">
    <source>
        <dbReference type="EMBL" id="TCU34169.1"/>
    </source>
</evidence>
<proteinExistence type="predicted"/>